<reference evidence="1 2" key="1">
    <citation type="journal article" date="2018" name="Front. Plant Sci.">
        <title>Red Clover (Trifolium pratense) and Zigzag Clover (T. medium) - A Picture of Genomic Similarities and Differences.</title>
        <authorList>
            <person name="Dluhosova J."/>
            <person name="Istvanek J."/>
            <person name="Nedelnik J."/>
            <person name="Repkova J."/>
        </authorList>
    </citation>
    <scope>NUCLEOTIDE SEQUENCE [LARGE SCALE GENOMIC DNA]</scope>
    <source>
        <strain evidence="2">cv. 10/8</strain>
        <tissue evidence="1">Leaf</tissue>
    </source>
</reference>
<comment type="caution">
    <text evidence="1">The sequence shown here is derived from an EMBL/GenBank/DDBJ whole genome shotgun (WGS) entry which is preliminary data.</text>
</comment>
<proteinExistence type="predicted"/>
<keyword evidence="2" id="KW-1185">Reference proteome</keyword>
<evidence type="ECO:0000313" key="2">
    <source>
        <dbReference type="Proteomes" id="UP000265520"/>
    </source>
</evidence>
<dbReference type="AlphaFoldDB" id="A0A392V5V1"/>
<accession>A0A392V5V1</accession>
<dbReference type="EMBL" id="LXQA011040555">
    <property type="protein sequence ID" value="MCI82321.1"/>
    <property type="molecule type" value="Genomic_DNA"/>
</dbReference>
<feature type="non-terminal residue" evidence="1">
    <location>
        <position position="1"/>
    </location>
</feature>
<organism evidence="1 2">
    <name type="scientific">Trifolium medium</name>
    <dbReference type="NCBI Taxonomy" id="97028"/>
    <lineage>
        <taxon>Eukaryota</taxon>
        <taxon>Viridiplantae</taxon>
        <taxon>Streptophyta</taxon>
        <taxon>Embryophyta</taxon>
        <taxon>Tracheophyta</taxon>
        <taxon>Spermatophyta</taxon>
        <taxon>Magnoliopsida</taxon>
        <taxon>eudicotyledons</taxon>
        <taxon>Gunneridae</taxon>
        <taxon>Pentapetalae</taxon>
        <taxon>rosids</taxon>
        <taxon>fabids</taxon>
        <taxon>Fabales</taxon>
        <taxon>Fabaceae</taxon>
        <taxon>Papilionoideae</taxon>
        <taxon>50 kb inversion clade</taxon>
        <taxon>NPAAA clade</taxon>
        <taxon>Hologalegina</taxon>
        <taxon>IRL clade</taxon>
        <taxon>Trifolieae</taxon>
        <taxon>Trifolium</taxon>
    </lineage>
</organism>
<protein>
    <submittedName>
        <fullName evidence="1">Uncharacterized protein</fullName>
    </submittedName>
</protein>
<feature type="non-terminal residue" evidence="1">
    <location>
        <position position="68"/>
    </location>
</feature>
<sequence>KEWDFSIGEDACLFEEDNEVLGSESEHLADHGDQEHRNNVDSLVEKISVEVVREEGELSANPKVHSVD</sequence>
<evidence type="ECO:0000313" key="1">
    <source>
        <dbReference type="EMBL" id="MCI82321.1"/>
    </source>
</evidence>
<dbReference type="Proteomes" id="UP000265520">
    <property type="component" value="Unassembled WGS sequence"/>
</dbReference>
<name>A0A392V5V1_9FABA</name>